<keyword evidence="9" id="KW-0418">Kinase</keyword>
<dbReference type="InterPro" id="IPR005467">
    <property type="entry name" value="His_kinase_dom"/>
</dbReference>
<protein>
    <recommendedName>
        <fullName evidence="3">histidine kinase</fullName>
        <ecNumber evidence="3">2.7.13.3</ecNumber>
    </recommendedName>
</protein>
<name>A0ABM7WV66_9BACT</name>
<evidence type="ECO:0000256" key="13">
    <source>
        <dbReference type="SAM" id="SignalP"/>
    </source>
</evidence>
<dbReference type="EC" id="2.7.13.3" evidence="3"/>
<keyword evidence="13" id="KW-0732">Signal</keyword>
<evidence type="ECO:0000256" key="9">
    <source>
        <dbReference type="ARBA" id="ARBA00022777"/>
    </source>
</evidence>
<dbReference type="InterPro" id="IPR029151">
    <property type="entry name" value="Sensor-like_sf"/>
</dbReference>
<dbReference type="PROSITE" id="PS50109">
    <property type="entry name" value="HIS_KIN"/>
    <property type="match status" value="1"/>
</dbReference>
<dbReference type="SUPFAM" id="SSF158472">
    <property type="entry name" value="HAMP domain-like"/>
    <property type="match status" value="1"/>
</dbReference>
<dbReference type="SMART" id="SM00387">
    <property type="entry name" value="HATPase_c"/>
    <property type="match status" value="1"/>
</dbReference>
<dbReference type="InterPro" id="IPR003660">
    <property type="entry name" value="HAMP_dom"/>
</dbReference>
<evidence type="ECO:0000256" key="11">
    <source>
        <dbReference type="ARBA" id="ARBA00022989"/>
    </source>
</evidence>
<evidence type="ECO:0000313" key="17">
    <source>
        <dbReference type="Proteomes" id="UP001162891"/>
    </source>
</evidence>
<evidence type="ECO:0000256" key="1">
    <source>
        <dbReference type="ARBA" id="ARBA00000085"/>
    </source>
</evidence>
<keyword evidence="10" id="KW-0067">ATP-binding</keyword>
<keyword evidence="6" id="KW-0808">Transferase</keyword>
<keyword evidence="5" id="KW-0597">Phosphoprotein</keyword>
<evidence type="ECO:0000256" key="7">
    <source>
        <dbReference type="ARBA" id="ARBA00022692"/>
    </source>
</evidence>
<evidence type="ECO:0000313" key="16">
    <source>
        <dbReference type="EMBL" id="BDG03383.1"/>
    </source>
</evidence>
<reference evidence="17" key="1">
    <citation type="journal article" date="2022" name="Int. J. Syst. Evol. Microbiol.">
        <title>Anaeromyxobacter oryzae sp. nov., Anaeromyxobacter diazotrophicus sp. nov. and Anaeromyxobacter paludicola sp. nov., isolated from paddy soils.</title>
        <authorList>
            <person name="Itoh H."/>
            <person name="Xu Z."/>
            <person name="Mise K."/>
            <person name="Masuda Y."/>
            <person name="Ushijima N."/>
            <person name="Hayakawa C."/>
            <person name="Shiratori Y."/>
            <person name="Senoo K."/>
        </authorList>
    </citation>
    <scope>NUCLEOTIDE SEQUENCE [LARGE SCALE GENOMIC DNA]</scope>
    <source>
        <strain evidence="17">Red232</strain>
    </source>
</reference>
<evidence type="ECO:0000259" key="15">
    <source>
        <dbReference type="PROSITE" id="PS50885"/>
    </source>
</evidence>
<dbReference type="SUPFAM" id="SSF103190">
    <property type="entry name" value="Sensory domain-like"/>
    <property type="match status" value="1"/>
</dbReference>
<dbReference type="InterPro" id="IPR004358">
    <property type="entry name" value="Sig_transdc_His_kin-like_C"/>
</dbReference>
<evidence type="ECO:0000256" key="6">
    <source>
        <dbReference type="ARBA" id="ARBA00022679"/>
    </source>
</evidence>
<keyword evidence="8" id="KW-0547">Nucleotide-binding</keyword>
<organism evidence="16 17">
    <name type="scientific">Anaeromyxobacter oryzae</name>
    <dbReference type="NCBI Taxonomy" id="2918170"/>
    <lineage>
        <taxon>Bacteria</taxon>
        <taxon>Pseudomonadati</taxon>
        <taxon>Myxococcota</taxon>
        <taxon>Myxococcia</taxon>
        <taxon>Myxococcales</taxon>
        <taxon>Cystobacterineae</taxon>
        <taxon>Anaeromyxobacteraceae</taxon>
        <taxon>Anaeromyxobacter</taxon>
    </lineage>
</organism>
<dbReference type="PANTHER" id="PTHR44936:SF10">
    <property type="entry name" value="SENSOR PROTEIN RSTB"/>
    <property type="match status" value="1"/>
</dbReference>
<keyword evidence="17" id="KW-1185">Reference proteome</keyword>
<evidence type="ECO:0000256" key="12">
    <source>
        <dbReference type="SAM" id="Phobius"/>
    </source>
</evidence>
<evidence type="ECO:0000259" key="14">
    <source>
        <dbReference type="PROSITE" id="PS50109"/>
    </source>
</evidence>
<evidence type="ECO:0000256" key="2">
    <source>
        <dbReference type="ARBA" id="ARBA00004651"/>
    </source>
</evidence>
<comment type="catalytic activity">
    <reaction evidence="1">
        <text>ATP + protein L-histidine = ADP + protein N-phospho-L-histidine.</text>
        <dbReference type="EC" id="2.7.13.3"/>
    </reaction>
</comment>
<evidence type="ECO:0000256" key="10">
    <source>
        <dbReference type="ARBA" id="ARBA00022840"/>
    </source>
</evidence>
<dbReference type="PANTHER" id="PTHR44936">
    <property type="entry name" value="SENSOR PROTEIN CREC"/>
    <property type="match status" value="1"/>
</dbReference>
<gene>
    <name evidence="16" type="ORF">AMOR_23790</name>
</gene>
<dbReference type="InterPro" id="IPR036097">
    <property type="entry name" value="HisK_dim/P_sf"/>
</dbReference>
<keyword evidence="4" id="KW-1003">Cell membrane</keyword>
<evidence type="ECO:0000256" key="8">
    <source>
        <dbReference type="ARBA" id="ARBA00022741"/>
    </source>
</evidence>
<keyword evidence="12" id="KW-0472">Membrane</keyword>
<dbReference type="InterPro" id="IPR050980">
    <property type="entry name" value="2C_sensor_his_kinase"/>
</dbReference>
<feature type="transmembrane region" description="Helical" evidence="12">
    <location>
        <begin position="179"/>
        <end position="200"/>
    </location>
</feature>
<dbReference type="Pfam" id="PF02518">
    <property type="entry name" value="HATPase_c"/>
    <property type="match status" value="1"/>
</dbReference>
<keyword evidence="7 12" id="KW-0812">Transmembrane</keyword>
<dbReference type="CDD" id="cd00075">
    <property type="entry name" value="HATPase"/>
    <property type="match status" value="1"/>
</dbReference>
<dbReference type="SMART" id="SM00388">
    <property type="entry name" value="HisKA"/>
    <property type="match status" value="1"/>
</dbReference>
<evidence type="ECO:0000256" key="4">
    <source>
        <dbReference type="ARBA" id="ARBA00022475"/>
    </source>
</evidence>
<comment type="subcellular location">
    <subcellularLocation>
        <location evidence="2">Cell membrane</location>
        <topology evidence="2">Multi-pass membrane protein</topology>
    </subcellularLocation>
</comment>
<dbReference type="EMBL" id="AP025591">
    <property type="protein sequence ID" value="BDG03383.1"/>
    <property type="molecule type" value="Genomic_DNA"/>
</dbReference>
<dbReference type="PROSITE" id="PS50885">
    <property type="entry name" value="HAMP"/>
    <property type="match status" value="1"/>
</dbReference>
<keyword evidence="11 12" id="KW-1133">Transmembrane helix</keyword>
<dbReference type="Gene3D" id="1.10.287.130">
    <property type="match status" value="1"/>
</dbReference>
<feature type="chain" id="PRO_5047080086" description="histidine kinase" evidence="13">
    <location>
        <begin position="22"/>
        <end position="479"/>
    </location>
</feature>
<dbReference type="Gene3D" id="6.10.340.10">
    <property type="match status" value="1"/>
</dbReference>
<dbReference type="SUPFAM" id="SSF47384">
    <property type="entry name" value="Homodimeric domain of signal transducing histidine kinase"/>
    <property type="match status" value="1"/>
</dbReference>
<dbReference type="Gene3D" id="3.30.565.10">
    <property type="entry name" value="Histidine kinase-like ATPase, C-terminal domain"/>
    <property type="match status" value="1"/>
</dbReference>
<proteinExistence type="predicted"/>
<sequence>MRLRFALAAALPALVSLAAMALVADRLARRALEDELAARLVAAAQAAAATLPADRIGRLAPGEERSRTYGNVRTRLDALARATDTRLYVVRPDRTALADSAGRARIGEPIAALEKDRFEVALAAGGKAVASQVLFEGSDGRLYKSGYAPLRDASGAVVAVVGADGTTASFAAFRRFRRLLAGFAIAGAAAGALVAAGAALSVTRPLTRLTDAARRIARGDLDTPLWKRARRDEIGTLRDTLEEMRRALRARDEERETLLAGIAHEVRNPLGALDLFAGLLAEELAEKPEAAHVARIRSELAALSKVVEEFLDYARSRPAVREEVDLAHLLAEAADLAAPVAAERHVSLSVEGAGAVRGDREQLRRAVLNLVRNAVEAAPAATEVELAAAVQGDEVVLEVRDRGAGLPEKARASLFRPFFTTKEKGTGLGLALAKKVADAHGGTLALLEREGGGTVARLVVPAAGEGEEEAVEAAVSRSP</sequence>
<feature type="signal peptide" evidence="13">
    <location>
        <begin position="1"/>
        <end position="21"/>
    </location>
</feature>
<dbReference type="PRINTS" id="PR00344">
    <property type="entry name" value="BCTRLSENSOR"/>
</dbReference>
<dbReference type="Proteomes" id="UP001162891">
    <property type="component" value="Chromosome"/>
</dbReference>
<dbReference type="CDD" id="cd00082">
    <property type="entry name" value="HisKA"/>
    <property type="match status" value="1"/>
</dbReference>
<evidence type="ECO:0000256" key="3">
    <source>
        <dbReference type="ARBA" id="ARBA00012438"/>
    </source>
</evidence>
<dbReference type="SUPFAM" id="SSF55874">
    <property type="entry name" value="ATPase domain of HSP90 chaperone/DNA topoisomerase II/histidine kinase"/>
    <property type="match status" value="1"/>
</dbReference>
<dbReference type="Pfam" id="PF00672">
    <property type="entry name" value="HAMP"/>
    <property type="match status" value="1"/>
</dbReference>
<dbReference type="InterPro" id="IPR003661">
    <property type="entry name" value="HisK_dim/P_dom"/>
</dbReference>
<accession>A0ABM7WV66</accession>
<feature type="domain" description="HAMP" evidence="15">
    <location>
        <begin position="200"/>
        <end position="253"/>
    </location>
</feature>
<dbReference type="Pfam" id="PF00512">
    <property type="entry name" value="HisKA"/>
    <property type="match status" value="1"/>
</dbReference>
<feature type="domain" description="Histidine kinase" evidence="14">
    <location>
        <begin position="261"/>
        <end position="464"/>
    </location>
</feature>
<dbReference type="InterPro" id="IPR036890">
    <property type="entry name" value="HATPase_C_sf"/>
</dbReference>
<dbReference type="SMART" id="SM00304">
    <property type="entry name" value="HAMP"/>
    <property type="match status" value="1"/>
</dbReference>
<evidence type="ECO:0000256" key="5">
    <source>
        <dbReference type="ARBA" id="ARBA00022553"/>
    </source>
</evidence>
<dbReference type="InterPro" id="IPR003594">
    <property type="entry name" value="HATPase_dom"/>
</dbReference>
<dbReference type="RefSeq" id="WP_248361345.1">
    <property type="nucleotide sequence ID" value="NZ_AP025591.1"/>
</dbReference>
<dbReference type="CDD" id="cd06225">
    <property type="entry name" value="HAMP"/>
    <property type="match status" value="1"/>
</dbReference>